<comment type="function">
    <text evidence="10">Protease subunit of a proteasome-like degradation complex believed to be a general protein degrading machinery.</text>
</comment>
<dbReference type="Gene3D" id="3.60.20.10">
    <property type="entry name" value="Glutamine Phosphoribosylpyrophosphate, subunit 1, domain 1"/>
    <property type="match status" value="1"/>
</dbReference>
<keyword evidence="6 10" id="KW-0888">Threonine protease</keyword>
<dbReference type="Proteomes" id="UP000267841">
    <property type="component" value="Unassembled WGS sequence"/>
</dbReference>
<dbReference type="InterPro" id="IPR022281">
    <property type="entry name" value="ATP-dep_Prtase_HsIV_su"/>
</dbReference>
<feature type="active site" evidence="10">
    <location>
        <position position="7"/>
    </location>
</feature>
<sequence>MMEVRSTTILAVRKNGETVIGGDGQVTVGSSVIKHSARKIRRLYKDQVVVGFAGSAADGLALMERLEQKLEEFRGNLLRASVELAKDWRMDKYLRRLEALMLAVDKEHMLLISGNGDIIEPDEPVLGIGSGGDFARSAALALYRNTNMSAEDIVKESLRIASEICVYTNSNIVIEKL</sequence>
<evidence type="ECO:0000256" key="4">
    <source>
        <dbReference type="ARBA" id="ARBA00022533"/>
    </source>
</evidence>
<dbReference type="GO" id="GO:0009376">
    <property type="term" value="C:HslUV protease complex"/>
    <property type="evidence" value="ECO:0007669"/>
    <property type="project" value="UniProtKB-UniRule"/>
</dbReference>
<protein>
    <recommendedName>
        <fullName evidence="10">ATP-dependent protease subunit HslV</fullName>
        <ecNumber evidence="10">3.4.25.2</ecNumber>
    </recommendedName>
</protein>
<dbReference type="EC" id="3.4.25.2" evidence="10"/>
<dbReference type="PIRSF" id="PIRSF039093">
    <property type="entry name" value="HslV"/>
    <property type="match status" value="1"/>
</dbReference>
<name>A0A497XMN0_9AQUI</name>
<feature type="binding site" evidence="10">
    <location>
        <position position="165"/>
    </location>
    <ligand>
        <name>Na(+)</name>
        <dbReference type="ChEBI" id="CHEBI:29101"/>
    </ligand>
</feature>
<keyword evidence="4 10" id="KW-0021">Allosteric enzyme</keyword>
<keyword evidence="11" id="KW-0175">Coiled coil</keyword>
<dbReference type="EMBL" id="RCCJ01000001">
    <property type="protein sequence ID" value="RLJ70186.1"/>
    <property type="molecule type" value="Genomic_DNA"/>
</dbReference>
<dbReference type="InterPro" id="IPR029055">
    <property type="entry name" value="Ntn_hydrolases_N"/>
</dbReference>
<evidence type="ECO:0000256" key="2">
    <source>
        <dbReference type="ARBA" id="ARBA00006053"/>
    </source>
</evidence>
<reference evidence="12 13" key="1">
    <citation type="submission" date="2018-10" db="EMBL/GenBank/DDBJ databases">
        <title>Genomic Encyclopedia of Archaeal and Bacterial Type Strains, Phase II (KMG-II): from individual species to whole genera.</title>
        <authorList>
            <person name="Goeker M."/>
        </authorList>
    </citation>
    <scope>NUCLEOTIDE SEQUENCE [LARGE SCALE GENOMIC DNA]</scope>
    <source>
        <strain evidence="12 13">DSM 16510</strain>
    </source>
</reference>
<dbReference type="SUPFAM" id="SSF56235">
    <property type="entry name" value="N-terminal nucleophile aminohydrolases (Ntn hydrolases)"/>
    <property type="match status" value="1"/>
</dbReference>
<keyword evidence="3 10" id="KW-0963">Cytoplasm</keyword>
<evidence type="ECO:0000256" key="9">
    <source>
        <dbReference type="ARBA" id="ARBA00023053"/>
    </source>
</evidence>
<dbReference type="InterPro" id="IPR001353">
    <property type="entry name" value="Proteasome_sua/b"/>
</dbReference>
<gene>
    <name evidence="10" type="primary">hslV</name>
    <name evidence="12" type="ORF">BCF55_0452</name>
</gene>
<keyword evidence="8 10" id="KW-0378">Hydrolase</keyword>
<feature type="coiled-coil region" evidence="11">
    <location>
        <begin position="56"/>
        <end position="83"/>
    </location>
</feature>
<proteinExistence type="inferred from homology"/>
<dbReference type="RefSeq" id="WP_245960377.1">
    <property type="nucleotide sequence ID" value="NZ_RCCJ01000001.1"/>
</dbReference>
<organism evidence="12 13">
    <name type="scientific">Hydrogenivirga caldilitoris</name>
    <dbReference type="NCBI Taxonomy" id="246264"/>
    <lineage>
        <taxon>Bacteria</taxon>
        <taxon>Pseudomonadati</taxon>
        <taxon>Aquificota</taxon>
        <taxon>Aquificia</taxon>
        <taxon>Aquificales</taxon>
        <taxon>Aquificaceae</taxon>
        <taxon>Hydrogenivirga</taxon>
    </lineage>
</organism>
<comment type="activity regulation">
    <text evidence="10">Allosterically activated by HslU binding.</text>
</comment>
<comment type="similarity">
    <text evidence="2 10">Belongs to the peptidase T1B family. HslV subfamily.</text>
</comment>
<evidence type="ECO:0000256" key="5">
    <source>
        <dbReference type="ARBA" id="ARBA00022670"/>
    </source>
</evidence>
<accession>A0A497XMN0</accession>
<feature type="binding site" evidence="10">
    <location>
        <position position="162"/>
    </location>
    <ligand>
        <name>Na(+)</name>
        <dbReference type="ChEBI" id="CHEBI:29101"/>
    </ligand>
</feature>
<dbReference type="GO" id="GO:0004298">
    <property type="term" value="F:threonine-type endopeptidase activity"/>
    <property type="evidence" value="ECO:0007669"/>
    <property type="project" value="UniProtKB-KW"/>
</dbReference>
<keyword evidence="9 10" id="KW-0915">Sodium</keyword>
<comment type="subunit">
    <text evidence="10">A double ring-shaped homohexamer of HslV is capped on each side by a ring-shaped HslU homohexamer. The assembly of the HslU/HslV complex is dependent on binding of ATP.</text>
</comment>
<dbReference type="NCBIfam" id="TIGR03692">
    <property type="entry name" value="ATP_dep_HslV"/>
    <property type="match status" value="1"/>
</dbReference>
<evidence type="ECO:0000256" key="11">
    <source>
        <dbReference type="SAM" id="Coils"/>
    </source>
</evidence>
<dbReference type="GO" id="GO:0051603">
    <property type="term" value="P:proteolysis involved in protein catabolic process"/>
    <property type="evidence" value="ECO:0007669"/>
    <property type="project" value="InterPro"/>
</dbReference>
<dbReference type="GO" id="GO:0046872">
    <property type="term" value="F:metal ion binding"/>
    <property type="evidence" value="ECO:0007669"/>
    <property type="project" value="UniProtKB-KW"/>
</dbReference>
<dbReference type="Pfam" id="PF00227">
    <property type="entry name" value="Proteasome"/>
    <property type="match status" value="1"/>
</dbReference>
<evidence type="ECO:0000256" key="6">
    <source>
        <dbReference type="ARBA" id="ARBA00022698"/>
    </source>
</evidence>
<evidence type="ECO:0000256" key="3">
    <source>
        <dbReference type="ARBA" id="ARBA00022490"/>
    </source>
</evidence>
<evidence type="ECO:0000313" key="12">
    <source>
        <dbReference type="EMBL" id="RLJ70186.1"/>
    </source>
</evidence>
<evidence type="ECO:0000256" key="1">
    <source>
        <dbReference type="ARBA" id="ARBA00004496"/>
    </source>
</evidence>
<evidence type="ECO:0000256" key="7">
    <source>
        <dbReference type="ARBA" id="ARBA00022723"/>
    </source>
</evidence>
<dbReference type="HAMAP" id="MF_00248">
    <property type="entry name" value="HslV"/>
    <property type="match status" value="1"/>
</dbReference>
<dbReference type="PANTHER" id="PTHR32194">
    <property type="entry name" value="METALLOPROTEASE TLDD"/>
    <property type="match status" value="1"/>
</dbReference>
<dbReference type="PANTHER" id="PTHR32194:SF0">
    <property type="entry name" value="ATP-DEPENDENT PROTEASE SUBUNIT HSLV"/>
    <property type="match status" value="1"/>
</dbReference>
<keyword evidence="5 10" id="KW-0645">Protease</keyword>
<feature type="binding site" evidence="10">
    <location>
        <position position="168"/>
    </location>
    <ligand>
        <name>Na(+)</name>
        <dbReference type="ChEBI" id="CHEBI:29101"/>
    </ligand>
</feature>
<evidence type="ECO:0000256" key="8">
    <source>
        <dbReference type="ARBA" id="ARBA00022801"/>
    </source>
</evidence>
<keyword evidence="13" id="KW-1185">Reference proteome</keyword>
<dbReference type="GO" id="GO:0005839">
    <property type="term" value="C:proteasome core complex"/>
    <property type="evidence" value="ECO:0007669"/>
    <property type="project" value="InterPro"/>
</dbReference>
<dbReference type="AlphaFoldDB" id="A0A497XMN0"/>
<dbReference type="InterPro" id="IPR023333">
    <property type="entry name" value="Proteasome_suB-type"/>
</dbReference>
<dbReference type="CDD" id="cd01913">
    <property type="entry name" value="protease_HslV"/>
    <property type="match status" value="1"/>
</dbReference>
<comment type="subcellular location">
    <subcellularLocation>
        <location evidence="1 10">Cytoplasm</location>
    </subcellularLocation>
</comment>
<comment type="catalytic activity">
    <reaction evidence="10">
        <text>ATP-dependent cleavage of peptide bonds with broad specificity.</text>
        <dbReference type="EC" id="3.4.25.2"/>
    </reaction>
</comment>
<dbReference type="NCBIfam" id="NF003964">
    <property type="entry name" value="PRK05456.1"/>
    <property type="match status" value="1"/>
</dbReference>
<dbReference type="PROSITE" id="PS51476">
    <property type="entry name" value="PROTEASOME_BETA_2"/>
    <property type="match status" value="1"/>
</dbReference>
<keyword evidence="7 10" id="KW-0479">Metal-binding</keyword>
<evidence type="ECO:0000313" key="13">
    <source>
        <dbReference type="Proteomes" id="UP000267841"/>
    </source>
</evidence>
<evidence type="ECO:0000256" key="10">
    <source>
        <dbReference type="HAMAP-Rule" id="MF_00248"/>
    </source>
</evidence>
<comment type="caution">
    <text evidence="12">The sequence shown here is derived from an EMBL/GenBank/DDBJ whole genome shotgun (WGS) entry which is preliminary data.</text>
</comment>